<accession>A0A286E6X9</accession>
<evidence type="ECO:0000313" key="3">
    <source>
        <dbReference type="Proteomes" id="UP000219669"/>
    </source>
</evidence>
<gene>
    <name evidence="2" type="ORF">SAMN02746062_00684</name>
</gene>
<dbReference type="OrthoDB" id="8603712at2"/>
<keyword evidence="1" id="KW-0812">Transmembrane</keyword>
<keyword evidence="3" id="KW-1185">Reference proteome</keyword>
<keyword evidence="1" id="KW-0472">Membrane</keyword>
<organism evidence="2 3">
    <name type="scientific">Alysiella filiformis DSM 16848</name>
    <dbReference type="NCBI Taxonomy" id="1120981"/>
    <lineage>
        <taxon>Bacteria</taxon>
        <taxon>Pseudomonadati</taxon>
        <taxon>Pseudomonadota</taxon>
        <taxon>Betaproteobacteria</taxon>
        <taxon>Neisseriales</taxon>
        <taxon>Neisseriaceae</taxon>
        <taxon>Alysiella</taxon>
    </lineage>
</organism>
<evidence type="ECO:0000256" key="1">
    <source>
        <dbReference type="SAM" id="Phobius"/>
    </source>
</evidence>
<sequence>MNEFWETFKTVLVCLIPIYAFWHLLTVYFKTRNGAQPLSPVGALLVGNPEVKMWLEQNLTGERIADIKAIRQQWGLDLTLAVEVLDAYFLQKTN</sequence>
<proteinExistence type="predicted"/>
<dbReference type="RefSeq" id="WP_097113762.1">
    <property type="nucleotide sequence ID" value="NZ_CP083931.1"/>
</dbReference>
<protein>
    <submittedName>
        <fullName evidence="2">Uncharacterized protein</fullName>
    </submittedName>
</protein>
<dbReference type="AlphaFoldDB" id="A0A286E6X9"/>
<name>A0A286E6X9_9NEIS</name>
<keyword evidence="1" id="KW-1133">Transmembrane helix</keyword>
<feature type="transmembrane region" description="Helical" evidence="1">
    <location>
        <begin position="12"/>
        <end position="29"/>
    </location>
</feature>
<dbReference type="EMBL" id="OCNF01000004">
    <property type="protein sequence ID" value="SOD66662.1"/>
    <property type="molecule type" value="Genomic_DNA"/>
</dbReference>
<evidence type="ECO:0000313" key="2">
    <source>
        <dbReference type="EMBL" id="SOD66662.1"/>
    </source>
</evidence>
<dbReference type="Proteomes" id="UP000219669">
    <property type="component" value="Unassembled WGS sequence"/>
</dbReference>
<reference evidence="2 3" key="1">
    <citation type="submission" date="2017-09" db="EMBL/GenBank/DDBJ databases">
        <authorList>
            <person name="Ehlers B."/>
            <person name="Leendertz F.H."/>
        </authorList>
    </citation>
    <scope>NUCLEOTIDE SEQUENCE [LARGE SCALE GENOMIC DNA]</scope>
    <source>
        <strain evidence="2 3">DSM 16848</strain>
    </source>
</reference>